<evidence type="ECO:0000313" key="3">
    <source>
        <dbReference type="EMBL" id="CAI9109079.1"/>
    </source>
</evidence>
<dbReference type="Proteomes" id="UP001161247">
    <property type="component" value="Chromosome 6"/>
</dbReference>
<keyword evidence="4" id="KW-1185">Reference proteome</keyword>
<sequence>MKTKEREGDAPICPWAFYPINARCSRSGFLTSNTFTKPKFEEISKEIQSCTKHFFTAAFLQSKYGRLRADWRLYKALHNFSRVSVDLVTGAIQADPEKWDNWIKQKSKVKKFKSRGLEFFSEMTKLFFDSTASGDYNLPHRVVPADSDGERETEEVFRSSAMNRYQRMTVEGVPNSGQTFEIGGSSKKSGKRVMNIGGSSGGRASKKSHDSQEQSYDVAVDHWVEKQSAKAKDDDLLSECMDILNGMHLPDIDTYVNGTKYLAHPSNRTIFKKATPELCVGWFS</sequence>
<protein>
    <submittedName>
        <fullName evidence="3">OLC1v1008818C1</fullName>
    </submittedName>
</protein>
<gene>
    <name evidence="3" type="ORF">OLC1_LOCUS17041</name>
</gene>
<proteinExistence type="predicted"/>
<dbReference type="InterPro" id="IPR045026">
    <property type="entry name" value="LIMYB"/>
</dbReference>
<dbReference type="PANTHER" id="PTHR47584">
    <property type="match status" value="1"/>
</dbReference>
<evidence type="ECO:0000313" key="4">
    <source>
        <dbReference type="Proteomes" id="UP001161247"/>
    </source>
</evidence>
<accession>A0AAV1DQB7</accession>
<organism evidence="3 4">
    <name type="scientific">Oldenlandia corymbosa var. corymbosa</name>
    <dbReference type="NCBI Taxonomy" id="529605"/>
    <lineage>
        <taxon>Eukaryota</taxon>
        <taxon>Viridiplantae</taxon>
        <taxon>Streptophyta</taxon>
        <taxon>Embryophyta</taxon>
        <taxon>Tracheophyta</taxon>
        <taxon>Spermatophyta</taxon>
        <taxon>Magnoliopsida</taxon>
        <taxon>eudicotyledons</taxon>
        <taxon>Gunneridae</taxon>
        <taxon>Pentapetalae</taxon>
        <taxon>asterids</taxon>
        <taxon>lamiids</taxon>
        <taxon>Gentianales</taxon>
        <taxon>Rubiaceae</taxon>
        <taxon>Rubioideae</taxon>
        <taxon>Spermacoceae</taxon>
        <taxon>Hedyotis-Oldenlandia complex</taxon>
        <taxon>Oldenlandia</taxon>
    </lineage>
</organism>
<reference evidence="3" key="1">
    <citation type="submission" date="2023-03" db="EMBL/GenBank/DDBJ databases">
        <authorList>
            <person name="Julca I."/>
        </authorList>
    </citation>
    <scope>NUCLEOTIDE SEQUENCE</scope>
</reference>
<evidence type="ECO:0000256" key="1">
    <source>
        <dbReference type="SAM" id="MobiDB-lite"/>
    </source>
</evidence>
<name>A0AAV1DQB7_OLDCO</name>
<feature type="domain" description="Myb/SANT-like" evidence="2">
    <location>
        <begin position="30"/>
        <end position="101"/>
    </location>
</feature>
<evidence type="ECO:0000259" key="2">
    <source>
        <dbReference type="Pfam" id="PF12776"/>
    </source>
</evidence>
<dbReference type="EMBL" id="OX459123">
    <property type="protein sequence ID" value="CAI9109079.1"/>
    <property type="molecule type" value="Genomic_DNA"/>
</dbReference>
<dbReference type="PANTHER" id="PTHR47584:SF14">
    <property type="entry name" value="L10-INTERACTING MYB DOMAIN-CONTAINING PROTEIN-LIKE"/>
    <property type="match status" value="1"/>
</dbReference>
<feature type="region of interest" description="Disordered" evidence="1">
    <location>
        <begin position="174"/>
        <end position="214"/>
    </location>
</feature>
<dbReference type="AlphaFoldDB" id="A0AAV1DQB7"/>
<dbReference type="InterPro" id="IPR024752">
    <property type="entry name" value="Myb/SANT-like_dom"/>
</dbReference>
<dbReference type="Pfam" id="PF12776">
    <property type="entry name" value="Myb_DNA-bind_3"/>
    <property type="match status" value="1"/>
</dbReference>